<protein>
    <submittedName>
        <fullName evidence="3">Uncharacterized protein</fullName>
    </submittedName>
</protein>
<feature type="region of interest" description="Disordered" evidence="1">
    <location>
        <begin position="178"/>
        <end position="247"/>
    </location>
</feature>
<feature type="transmembrane region" description="Helical" evidence="2">
    <location>
        <begin position="12"/>
        <end position="41"/>
    </location>
</feature>
<accession>A0AAV2S2E7</accession>
<sequence>SFKTPTHVSRMIPVKTFLVCVTVVFSLYFMGVLNIILLLALDTMPGLSSVVTIKEVPDQAAPDPMSEQESINKLLKEAMDAKKIEMSQYMKEVVTVMEDLVKDVDIDSLTEQGRWDALADLYDKFPMMEKVFEKALSIDSTLGNDPTITKDHQDRFASIKKSLDSSKATMVKQLREKGSGQVNVGKNTLEQENSYQFEEEDDLKSFTNEIPPNTENENNISEQKSKPNKNTRESEDPMERINIHTEL</sequence>
<comment type="caution">
    <text evidence="3">The sequence shown here is derived from an EMBL/GenBank/DDBJ whole genome shotgun (WGS) entry which is preliminary data.</text>
</comment>
<name>A0AAV2S2E7_MEGNR</name>
<keyword evidence="2" id="KW-0812">Transmembrane</keyword>
<reference evidence="3 4" key="1">
    <citation type="submission" date="2024-05" db="EMBL/GenBank/DDBJ databases">
        <authorList>
            <person name="Wallberg A."/>
        </authorList>
    </citation>
    <scope>NUCLEOTIDE SEQUENCE [LARGE SCALE GENOMIC DNA]</scope>
</reference>
<keyword evidence="2" id="KW-1133">Transmembrane helix</keyword>
<feature type="compositionally biased region" description="Polar residues" evidence="1">
    <location>
        <begin position="180"/>
        <end position="196"/>
    </location>
</feature>
<dbReference type="AlphaFoldDB" id="A0AAV2S2E7"/>
<dbReference type="Proteomes" id="UP001497623">
    <property type="component" value="Unassembled WGS sequence"/>
</dbReference>
<gene>
    <name evidence="3" type="ORF">MNOR_LOCUS32315</name>
</gene>
<keyword evidence="2" id="KW-0472">Membrane</keyword>
<keyword evidence="4" id="KW-1185">Reference proteome</keyword>
<evidence type="ECO:0000256" key="2">
    <source>
        <dbReference type="SAM" id="Phobius"/>
    </source>
</evidence>
<organism evidence="3 4">
    <name type="scientific">Meganyctiphanes norvegica</name>
    <name type="common">Northern krill</name>
    <name type="synonym">Thysanopoda norvegica</name>
    <dbReference type="NCBI Taxonomy" id="48144"/>
    <lineage>
        <taxon>Eukaryota</taxon>
        <taxon>Metazoa</taxon>
        <taxon>Ecdysozoa</taxon>
        <taxon>Arthropoda</taxon>
        <taxon>Crustacea</taxon>
        <taxon>Multicrustacea</taxon>
        <taxon>Malacostraca</taxon>
        <taxon>Eumalacostraca</taxon>
        <taxon>Eucarida</taxon>
        <taxon>Euphausiacea</taxon>
        <taxon>Euphausiidae</taxon>
        <taxon>Meganyctiphanes</taxon>
    </lineage>
</organism>
<feature type="compositionally biased region" description="Basic and acidic residues" evidence="1">
    <location>
        <begin position="230"/>
        <end position="247"/>
    </location>
</feature>
<feature type="non-terminal residue" evidence="3">
    <location>
        <position position="1"/>
    </location>
</feature>
<feature type="compositionally biased region" description="Low complexity" evidence="1">
    <location>
        <begin position="207"/>
        <end position="220"/>
    </location>
</feature>
<evidence type="ECO:0000256" key="1">
    <source>
        <dbReference type="SAM" id="MobiDB-lite"/>
    </source>
</evidence>
<evidence type="ECO:0000313" key="3">
    <source>
        <dbReference type="EMBL" id="CAL4159687.1"/>
    </source>
</evidence>
<proteinExistence type="predicted"/>
<evidence type="ECO:0000313" key="4">
    <source>
        <dbReference type="Proteomes" id="UP001497623"/>
    </source>
</evidence>
<dbReference type="EMBL" id="CAXKWB010043687">
    <property type="protein sequence ID" value="CAL4159687.1"/>
    <property type="molecule type" value="Genomic_DNA"/>
</dbReference>